<dbReference type="InterPro" id="IPR050179">
    <property type="entry name" value="Trans_hexapeptide_repeat"/>
</dbReference>
<evidence type="ECO:0000256" key="4">
    <source>
        <dbReference type="PIRSR" id="PIRSR620019-2"/>
    </source>
</evidence>
<evidence type="ECO:0000256" key="3">
    <source>
        <dbReference type="PIRSR" id="PIRSR620019-1"/>
    </source>
</evidence>
<feature type="binding site" evidence="4">
    <location>
        <position position="148"/>
    </location>
    <ligand>
        <name>acetyl-CoA</name>
        <dbReference type="ChEBI" id="CHEBI:57288"/>
    </ligand>
</feature>
<feature type="binding site" evidence="4">
    <location>
        <position position="72"/>
    </location>
    <ligand>
        <name>substrate</name>
    </ligand>
</feature>
<evidence type="ECO:0000256" key="2">
    <source>
        <dbReference type="ARBA" id="ARBA00022737"/>
    </source>
</evidence>
<dbReference type="InterPro" id="IPR011004">
    <property type="entry name" value="Trimer_LpxA-like_sf"/>
</dbReference>
<dbReference type="Gene3D" id="2.160.10.10">
    <property type="entry name" value="Hexapeptide repeat proteins"/>
    <property type="match status" value="1"/>
</dbReference>
<evidence type="ECO:0000313" key="7">
    <source>
        <dbReference type="Proteomes" id="UP000775179"/>
    </source>
</evidence>
<dbReference type="EMBL" id="JAIFTX010000003">
    <property type="protein sequence ID" value="MBX7289823.1"/>
    <property type="molecule type" value="Genomic_DNA"/>
</dbReference>
<dbReference type="PANTHER" id="PTHR43300">
    <property type="entry name" value="ACETYLTRANSFERASE"/>
    <property type="match status" value="1"/>
</dbReference>
<feature type="domain" description="PglD N-terminal" evidence="5">
    <location>
        <begin position="3"/>
        <end position="84"/>
    </location>
</feature>
<name>A0ABD4RF62_9CLOT</name>
<protein>
    <submittedName>
        <fullName evidence="6">Acetyltransferase</fullName>
    </submittedName>
</protein>
<dbReference type="Pfam" id="PF17836">
    <property type="entry name" value="PglD_N"/>
    <property type="match status" value="1"/>
</dbReference>
<dbReference type="Gene3D" id="3.40.50.20">
    <property type="match status" value="1"/>
</dbReference>
<evidence type="ECO:0000313" key="6">
    <source>
        <dbReference type="EMBL" id="MBX7289823.1"/>
    </source>
</evidence>
<evidence type="ECO:0000259" key="5">
    <source>
        <dbReference type="Pfam" id="PF17836"/>
    </source>
</evidence>
<dbReference type="InterPro" id="IPR018357">
    <property type="entry name" value="Hexapep_transf_CS"/>
</dbReference>
<dbReference type="GeneID" id="66300945"/>
<organism evidence="6 7">
    <name type="scientific">Clostridium chauvoei</name>
    <dbReference type="NCBI Taxonomy" id="46867"/>
    <lineage>
        <taxon>Bacteria</taxon>
        <taxon>Bacillati</taxon>
        <taxon>Bacillota</taxon>
        <taxon>Clostridia</taxon>
        <taxon>Eubacteriales</taxon>
        <taxon>Clostridiaceae</taxon>
        <taxon>Clostridium</taxon>
    </lineage>
</organism>
<dbReference type="SUPFAM" id="SSF51161">
    <property type="entry name" value="Trimeric LpxA-like enzymes"/>
    <property type="match status" value="1"/>
</dbReference>
<dbReference type="GO" id="GO:0016740">
    <property type="term" value="F:transferase activity"/>
    <property type="evidence" value="ECO:0007669"/>
    <property type="project" value="UniProtKB-KW"/>
</dbReference>
<keyword evidence="1" id="KW-0808">Transferase</keyword>
<evidence type="ECO:0000256" key="1">
    <source>
        <dbReference type="ARBA" id="ARBA00022679"/>
    </source>
</evidence>
<sequence length="211" mass="22194">MEKIILMGGGGHCKSIIDSIKSKGNFEIVGIIDINNKGKKILGVEILGGNEELPKLYSQGVKNAFICVGSVGDPSVRKRLYNEIKNIGYSFPVISDLTSIISPYATIEDGVFIGKGAIVNANAYIKKQAIINTGVIVDHDCKIGEFVHLAPGSTLSGTVVVGDNSHIGTNSTIIQGINIGENVLVGAGSVIVKDIEDNSKVCGNPGRKMKA</sequence>
<dbReference type="InterPro" id="IPR020019">
    <property type="entry name" value="AcTrfase_PglD-like"/>
</dbReference>
<dbReference type="PROSITE" id="PS00101">
    <property type="entry name" value="HEXAPEP_TRANSFERASES"/>
    <property type="match status" value="1"/>
</dbReference>
<dbReference type="PANTHER" id="PTHR43300:SF7">
    <property type="entry name" value="UDP-N-ACETYLBACILLOSAMINE N-ACETYLTRANSFERASE"/>
    <property type="match status" value="1"/>
</dbReference>
<feature type="active site" description="Proton acceptor" evidence="3">
    <location>
        <position position="139"/>
    </location>
</feature>
<feature type="site" description="Increases basicity of active site His" evidence="3">
    <location>
        <position position="140"/>
    </location>
</feature>
<dbReference type="InterPro" id="IPR041561">
    <property type="entry name" value="PglD_N"/>
</dbReference>
<gene>
    <name evidence="6" type="ORF">K4H94_01990</name>
</gene>
<dbReference type="Proteomes" id="UP000775179">
    <property type="component" value="Unassembled WGS sequence"/>
</dbReference>
<comment type="caution">
    <text evidence="6">The sequence shown here is derived from an EMBL/GenBank/DDBJ whole genome shotgun (WGS) entry which is preliminary data.</text>
</comment>
<dbReference type="NCBIfam" id="TIGR03570">
    <property type="entry name" value="NeuD_NnaD"/>
    <property type="match status" value="1"/>
</dbReference>
<keyword evidence="2" id="KW-0677">Repeat</keyword>
<dbReference type="InterPro" id="IPR001451">
    <property type="entry name" value="Hexapep"/>
</dbReference>
<dbReference type="RefSeq" id="WP_021874933.1">
    <property type="nucleotide sequence ID" value="NZ_CP018624.1"/>
</dbReference>
<dbReference type="AlphaFoldDB" id="A0ABD4RF62"/>
<dbReference type="CDD" id="cd03360">
    <property type="entry name" value="LbH_AT_putative"/>
    <property type="match status" value="1"/>
</dbReference>
<dbReference type="KEGG" id="cchv:BTM20_03645"/>
<proteinExistence type="predicted"/>
<reference evidence="6 7" key="1">
    <citation type="submission" date="2021-08" db="EMBL/GenBank/DDBJ databases">
        <title>Genome sequence analysis of Clostridium chauvoei strains of European origin and evaluation of typing options for outbreak investigations.</title>
        <authorList>
            <person name="Abdel-Glil M."/>
            <person name="Thomas P."/>
            <person name="Seyboldt C."/>
        </authorList>
    </citation>
    <scope>NUCLEOTIDE SEQUENCE [LARGE SCALE GENOMIC DNA]</scope>
    <source>
        <strain evidence="6 7">S0260-09</strain>
    </source>
</reference>
<dbReference type="Pfam" id="PF14602">
    <property type="entry name" value="Hexapep_2"/>
    <property type="match status" value="1"/>
</dbReference>
<accession>A0ABD4RF62</accession>